<dbReference type="SUPFAM" id="SSF74650">
    <property type="entry name" value="Galactose mutarotase-like"/>
    <property type="match status" value="1"/>
</dbReference>
<evidence type="ECO:0000256" key="3">
    <source>
        <dbReference type="ARBA" id="ARBA00023235"/>
    </source>
</evidence>
<dbReference type="STRING" id="1353528.DT23_17820"/>
<dbReference type="PIRSF" id="PIRSF005096">
    <property type="entry name" value="GALM"/>
    <property type="match status" value="1"/>
</dbReference>
<dbReference type="CDD" id="cd09019">
    <property type="entry name" value="galactose_mutarotase_like"/>
    <property type="match status" value="1"/>
</dbReference>
<dbReference type="Proteomes" id="UP000027471">
    <property type="component" value="Unassembled WGS sequence"/>
</dbReference>
<feature type="binding site" evidence="7">
    <location>
        <begin position="66"/>
        <end position="67"/>
    </location>
    <ligand>
        <name>beta-D-galactose</name>
        <dbReference type="ChEBI" id="CHEBI:27667"/>
    </ligand>
</feature>
<proteinExistence type="inferred from homology"/>
<evidence type="ECO:0000256" key="5">
    <source>
        <dbReference type="PIRSR" id="PIRSR005096-1"/>
    </source>
</evidence>
<dbReference type="InterPro" id="IPR008183">
    <property type="entry name" value="Aldose_1/G6P_1-epimerase"/>
</dbReference>
<dbReference type="OrthoDB" id="9779408at2"/>
<evidence type="ECO:0000256" key="4">
    <source>
        <dbReference type="ARBA" id="ARBA00023277"/>
    </source>
</evidence>
<feature type="active site" description="Proton acceptor" evidence="5">
    <location>
        <position position="280"/>
    </location>
</feature>
<evidence type="ECO:0000313" key="8">
    <source>
        <dbReference type="EMBL" id="KEO55320.1"/>
    </source>
</evidence>
<keyword evidence="9" id="KW-1185">Reference proteome</keyword>
<evidence type="ECO:0000313" key="9">
    <source>
        <dbReference type="Proteomes" id="UP000027471"/>
    </source>
</evidence>
<dbReference type="Pfam" id="PF01263">
    <property type="entry name" value="Aldose_epim"/>
    <property type="match status" value="1"/>
</dbReference>
<keyword evidence="4" id="KW-0119">Carbohydrate metabolism</keyword>
<dbReference type="RefSeq" id="WP_051697327.1">
    <property type="nucleotide sequence ID" value="NZ_AUNB01000052.1"/>
</dbReference>
<dbReference type="eggNOG" id="COG2017">
    <property type="taxonomic scope" value="Bacteria"/>
</dbReference>
<dbReference type="InterPro" id="IPR014718">
    <property type="entry name" value="GH-type_carb-bd"/>
</dbReference>
<dbReference type="InterPro" id="IPR047215">
    <property type="entry name" value="Galactose_mutarotase-like"/>
</dbReference>
<protein>
    <recommendedName>
        <fullName evidence="10">Aldose 1-epimerase</fullName>
    </recommendedName>
</protein>
<dbReference type="GO" id="GO:0033499">
    <property type="term" value="P:galactose catabolic process via UDP-galactose, Leloir pathway"/>
    <property type="evidence" value="ECO:0007669"/>
    <property type="project" value="TreeGrafter"/>
</dbReference>
<feature type="binding site" evidence="6">
    <location>
        <position position="224"/>
    </location>
    <ligand>
        <name>beta-D-galactose</name>
        <dbReference type="ChEBI" id="CHEBI:27667"/>
    </ligand>
</feature>
<evidence type="ECO:0008006" key="10">
    <source>
        <dbReference type="Google" id="ProtNLM"/>
    </source>
</evidence>
<evidence type="ECO:0000256" key="7">
    <source>
        <dbReference type="PIRSR" id="PIRSR005096-3"/>
    </source>
</evidence>
<evidence type="ECO:0000256" key="1">
    <source>
        <dbReference type="ARBA" id="ARBA00005028"/>
    </source>
</evidence>
<dbReference type="InterPro" id="IPR011013">
    <property type="entry name" value="Gal_mutarotase_sf_dom"/>
</dbReference>
<evidence type="ECO:0000256" key="6">
    <source>
        <dbReference type="PIRSR" id="PIRSR005096-2"/>
    </source>
</evidence>
<evidence type="ECO:0000256" key="2">
    <source>
        <dbReference type="ARBA" id="ARBA00006206"/>
    </source>
</evidence>
<name>A0A074JHD9_9RHOB</name>
<feature type="active site" description="Proton donor" evidence="5">
    <location>
        <position position="163"/>
    </location>
</feature>
<dbReference type="InterPro" id="IPR015443">
    <property type="entry name" value="Aldose_1-epimerase"/>
</dbReference>
<keyword evidence="3" id="KW-0413">Isomerase</keyword>
<dbReference type="GO" id="GO:0030246">
    <property type="term" value="F:carbohydrate binding"/>
    <property type="evidence" value="ECO:0007669"/>
    <property type="project" value="InterPro"/>
</dbReference>
<dbReference type="NCBIfam" id="NF008277">
    <property type="entry name" value="PRK11055.1"/>
    <property type="match status" value="1"/>
</dbReference>
<dbReference type="PANTHER" id="PTHR10091">
    <property type="entry name" value="ALDOSE-1-EPIMERASE"/>
    <property type="match status" value="1"/>
</dbReference>
<dbReference type="EMBL" id="AUNB01000052">
    <property type="protein sequence ID" value="KEO55320.1"/>
    <property type="molecule type" value="Genomic_DNA"/>
</dbReference>
<dbReference type="AlphaFoldDB" id="A0A074JHD9"/>
<organism evidence="8 9">
    <name type="scientific">Thioclava indica</name>
    <dbReference type="NCBI Taxonomy" id="1353528"/>
    <lineage>
        <taxon>Bacteria</taxon>
        <taxon>Pseudomonadati</taxon>
        <taxon>Pseudomonadota</taxon>
        <taxon>Alphaproteobacteria</taxon>
        <taxon>Rhodobacterales</taxon>
        <taxon>Paracoccaceae</taxon>
        <taxon>Thioclava</taxon>
    </lineage>
</organism>
<comment type="similarity">
    <text evidence="2">Belongs to the aldose epimerase family.</text>
</comment>
<accession>A0A074JHD9</accession>
<dbReference type="UniPathway" id="UPA00242"/>
<gene>
    <name evidence="8" type="ORF">DT23_17820</name>
</gene>
<dbReference type="GO" id="GO:0004034">
    <property type="term" value="F:aldose 1-epimerase activity"/>
    <property type="evidence" value="ECO:0007669"/>
    <property type="project" value="TreeGrafter"/>
</dbReference>
<sequence>MAEPVCQIALPSGMQASILPFGAVLHSLLVPDRDGQLGEIMMGLASPADHRKIRSFRGASVGRFANRIGNARFALEGQSFALSANEGATCLHGGAEGFDRREWQVVDQHAHSVTLALHSPDGDQGFPGDMDIEAEFTLSEPNTLSITYRARVSRACPVSITSHGFFNLAGGGPVRDHLLNIEATRYLPVYGANIPVGAPQPVEGTAFDYRAPRPVLRAGDRGIDHCYCLDPREGLLAAAVLYDPVSGREMQLCTNQPGLQLYTVNTPSNDLPAHHALCLEPQAWPDAPNRPDFPDAILRPGETYHHHTQLAFTTRSK</sequence>
<dbReference type="Gene3D" id="2.70.98.10">
    <property type="match status" value="1"/>
</dbReference>
<comment type="caution">
    <text evidence="8">The sequence shown here is derived from an EMBL/GenBank/DDBJ whole genome shotgun (WGS) entry which is preliminary data.</text>
</comment>
<reference evidence="8 9" key="1">
    <citation type="journal article" date="2015" name="Antonie Van Leeuwenhoek">
        <title>Thioclava indica sp. nov., isolated from surface seawater of the Indian Ocean.</title>
        <authorList>
            <person name="Liu Y."/>
            <person name="Lai Q."/>
            <person name="Du J."/>
            <person name="Xu H."/>
            <person name="Jiang L."/>
            <person name="Shao Z."/>
        </authorList>
    </citation>
    <scope>NUCLEOTIDE SEQUENCE [LARGE SCALE GENOMIC DNA]</scope>
    <source>
        <strain evidence="8 9">DT23-4</strain>
    </source>
</reference>
<dbReference type="PANTHER" id="PTHR10091:SF0">
    <property type="entry name" value="GALACTOSE MUTAROTASE"/>
    <property type="match status" value="1"/>
</dbReference>
<comment type="pathway">
    <text evidence="1">Carbohydrate metabolism; hexose metabolism.</text>
</comment>
<dbReference type="GO" id="GO:0005737">
    <property type="term" value="C:cytoplasm"/>
    <property type="evidence" value="ECO:0007669"/>
    <property type="project" value="TreeGrafter"/>
</dbReference>
<dbReference type="GO" id="GO:0006006">
    <property type="term" value="P:glucose metabolic process"/>
    <property type="evidence" value="ECO:0007669"/>
    <property type="project" value="TreeGrafter"/>
</dbReference>